<feature type="domain" description="DUF4143" evidence="2">
    <location>
        <begin position="187"/>
        <end position="346"/>
    </location>
</feature>
<evidence type="ECO:0008006" key="5">
    <source>
        <dbReference type="Google" id="ProtNLM"/>
    </source>
</evidence>
<dbReference type="InterPro" id="IPR041682">
    <property type="entry name" value="AAA_14"/>
</dbReference>
<dbReference type="RefSeq" id="WP_285605732.1">
    <property type="nucleotide sequence ID" value="NZ_BSDC01000001.1"/>
</dbReference>
<dbReference type="Proteomes" id="UP001165044">
    <property type="component" value="Unassembled WGS sequence"/>
</dbReference>
<reference evidence="3" key="1">
    <citation type="journal article" date="2023" name="Antonie Van Leeuwenhoek">
        <title>Mesoterricola silvestris gen. nov., sp. nov., Mesoterricola sediminis sp. nov., Geothrix oryzae sp. nov., Geothrix edaphica sp. nov., Geothrix rubra sp. nov., and Geothrix limicola sp. nov., six novel members of Acidobacteriota isolated from soils.</title>
        <authorList>
            <person name="Itoh H."/>
            <person name="Sugisawa Y."/>
            <person name="Mise K."/>
            <person name="Xu Z."/>
            <person name="Kuniyasu M."/>
            <person name="Ushijima N."/>
            <person name="Kawano K."/>
            <person name="Kobayashi E."/>
            <person name="Shiratori Y."/>
            <person name="Masuda Y."/>
            <person name="Senoo K."/>
        </authorList>
    </citation>
    <scope>NUCLEOTIDE SEQUENCE</scope>
    <source>
        <strain evidence="3">Red802</strain>
    </source>
</reference>
<dbReference type="InterPro" id="IPR025420">
    <property type="entry name" value="DUF4143"/>
</dbReference>
<dbReference type="PANTHER" id="PTHR43566">
    <property type="entry name" value="CONSERVED PROTEIN"/>
    <property type="match status" value="1"/>
</dbReference>
<dbReference type="InterPro" id="IPR027417">
    <property type="entry name" value="P-loop_NTPase"/>
</dbReference>
<sequence length="398" mass="43410">MDRALGDTPVVFLAGARQTGKSTLVRCLGPESGYRTLDDLGVLAAAQADPEGFIGTLGDRTILDEVQRAPDLLLPIKASVDRDRRPGRFILTGSANVLALPKVADSLAGRMEVLTLWPLAQAELDAHPPGFVDACFSGHPERLQISGITRGELFRRIATGGYPEAVARKASRDRARWFDAYLDTLIQRDVRDLAAIEGLAQLPRLLQTVAARSGSPLNVADLGRTLGLGQVTLRRYLTLFQTLFLLVELPPWFENLGKRLAKTPKMYLNDAGLLGHLLGVDLEALQDAPTLGAMVETFAVMELVKSAPWSETRPALFHVRTSAGQEVDVVLEDRRRRLVGIEVKASATVGASDFKGLRLFQELTGERFTCGVVLYTGREILPFGPGLWALPLQALWAE</sequence>
<feature type="domain" description="AAA" evidence="1">
    <location>
        <begin position="8"/>
        <end position="124"/>
    </location>
</feature>
<keyword evidence="4" id="KW-1185">Reference proteome</keyword>
<dbReference type="Pfam" id="PF13173">
    <property type="entry name" value="AAA_14"/>
    <property type="match status" value="1"/>
</dbReference>
<dbReference type="SUPFAM" id="SSF52540">
    <property type="entry name" value="P-loop containing nucleoside triphosphate hydrolases"/>
    <property type="match status" value="1"/>
</dbReference>
<evidence type="ECO:0000259" key="1">
    <source>
        <dbReference type="Pfam" id="PF13173"/>
    </source>
</evidence>
<name>A0ABQ5PTY9_9BACT</name>
<comment type="caution">
    <text evidence="3">The sequence shown here is derived from an EMBL/GenBank/DDBJ whole genome shotgun (WGS) entry which is preliminary data.</text>
</comment>
<proteinExistence type="predicted"/>
<dbReference type="EMBL" id="BSDC01000001">
    <property type="protein sequence ID" value="GLH65644.1"/>
    <property type="molecule type" value="Genomic_DNA"/>
</dbReference>
<protein>
    <recommendedName>
        <fullName evidence="5">ATP-binding protein</fullName>
    </recommendedName>
</protein>
<dbReference type="PANTHER" id="PTHR43566:SF2">
    <property type="entry name" value="DUF4143 DOMAIN-CONTAINING PROTEIN"/>
    <property type="match status" value="1"/>
</dbReference>
<accession>A0ABQ5PTY9</accession>
<evidence type="ECO:0000313" key="4">
    <source>
        <dbReference type="Proteomes" id="UP001165044"/>
    </source>
</evidence>
<organism evidence="3 4">
    <name type="scientific">Geothrix edaphica</name>
    <dbReference type="NCBI Taxonomy" id="2927976"/>
    <lineage>
        <taxon>Bacteria</taxon>
        <taxon>Pseudomonadati</taxon>
        <taxon>Acidobacteriota</taxon>
        <taxon>Holophagae</taxon>
        <taxon>Holophagales</taxon>
        <taxon>Holophagaceae</taxon>
        <taxon>Geothrix</taxon>
    </lineage>
</organism>
<evidence type="ECO:0000259" key="2">
    <source>
        <dbReference type="Pfam" id="PF13635"/>
    </source>
</evidence>
<dbReference type="Pfam" id="PF13635">
    <property type="entry name" value="DUF4143"/>
    <property type="match status" value="1"/>
</dbReference>
<evidence type="ECO:0000313" key="3">
    <source>
        <dbReference type="EMBL" id="GLH65644.1"/>
    </source>
</evidence>
<gene>
    <name evidence="3" type="ORF">GETHED_00080</name>
</gene>